<organism evidence="1">
    <name type="scientific">Rhizophora mucronata</name>
    <name type="common">Asiatic mangrove</name>
    <dbReference type="NCBI Taxonomy" id="61149"/>
    <lineage>
        <taxon>Eukaryota</taxon>
        <taxon>Viridiplantae</taxon>
        <taxon>Streptophyta</taxon>
        <taxon>Embryophyta</taxon>
        <taxon>Tracheophyta</taxon>
        <taxon>Spermatophyta</taxon>
        <taxon>Magnoliopsida</taxon>
        <taxon>eudicotyledons</taxon>
        <taxon>Gunneridae</taxon>
        <taxon>Pentapetalae</taxon>
        <taxon>rosids</taxon>
        <taxon>fabids</taxon>
        <taxon>Malpighiales</taxon>
        <taxon>Rhizophoraceae</taxon>
        <taxon>Rhizophora</taxon>
    </lineage>
</organism>
<dbReference type="EMBL" id="GGEC01092679">
    <property type="protein sequence ID" value="MBX73163.1"/>
    <property type="molecule type" value="Transcribed_RNA"/>
</dbReference>
<proteinExistence type="predicted"/>
<sequence length="68" mass="8192">MDHCFHTPSILIFHIVICCWRYEHYLLLLNYDMLRRMEQAAFNYKSLEISLKLFQNTLSSLAIGFQFC</sequence>
<accession>A0A2P2R1M9</accession>
<dbReference type="AlphaFoldDB" id="A0A2P2R1M9"/>
<evidence type="ECO:0000313" key="1">
    <source>
        <dbReference type="EMBL" id="MBX73163.1"/>
    </source>
</evidence>
<name>A0A2P2R1M9_RHIMU</name>
<reference evidence="1" key="1">
    <citation type="submission" date="2018-02" db="EMBL/GenBank/DDBJ databases">
        <title>Rhizophora mucronata_Transcriptome.</title>
        <authorList>
            <person name="Meera S.P."/>
            <person name="Sreeshan A."/>
            <person name="Augustine A."/>
        </authorList>
    </citation>
    <scope>NUCLEOTIDE SEQUENCE</scope>
    <source>
        <tissue evidence="1">Leaf</tissue>
    </source>
</reference>
<protein>
    <submittedName>
        <fullName evidence="1">Uncharacterized protein</fullName>
    </submittedName>
</protein>